<keyword evidence="8" id="KW-0808">Transferase</keyword>
<proteinExistence type="inferred from homology"/>
<dbReference type="EMBL" id="PDVP01000018">
    <property type="protein sequence ID" value="PHP65124.1"/>
    <property type="molecule type" value="Genomic_DNA"/>
</dbReference>
<dbReference type="PANTHER" id="PTHR34216:SF3">
    <property type="entry name" value="POLY-BETA-1,6-N-ACETYL-D-GLUCOSAMINE N-DEACETYLASE"/>
    <property type="match status" value="1"/>
</dbReference>
<dbReference type="CDD" id="cd10918">
    <property type="entry name" value="CE4_NodB_like_5s_6s"/>
    <property type="match status" value="1"/>
</dbReference>
<evidence type="ECO:0000313" key="9">
    <source>
        <dbReference type="Proteomes" id="UP000221168"/>
    </source>
</evidence>
<sequence length="226" mass="24945">MLARTLYLTFHGIGDPVVPLAEGEGRYFVPRSAYEDTIASLSGIEAAHGVRIHVTFDDGNLSDWQFGLPALVKAGRKARFFVLAGRIGKQGYLSGDQIREMQAAGMAIGTHGWDHVDWRRLDAAGRQREWLDARRRIEDETGTPVDHAAIPFGAFDKEVLAGLKQAGYARVYTSTAGLALEGAWFCPRWSVTEGFSAAKDIPARLGLREKLRGTAYAPLRRLRYAI</sequence>
<dbReference type="GO" id="GO:0005576">
    <property type="term" value="C:extracellular region"/>
    <property type="evidence" value="ECO:0007669"/>
    <property type="project" value="UniProtKB-SubCell"/>
</dbReference>
<comment type="similarity">
    <text evidence="3">Belongs to the polysaccharide deacetylase family.</text>
</comment>
<evidence type="ECO:0000256" key="2">
    <source>
        <dbReference type="ARBA" id="ARBA00004613"/>
    </source>
</evidence>
<keyword evidence="5" id="KW-0732">Signal</keyword>
<evidence type="ECO:0000313" key="8">
    <source>
        <dbReference type="EMBL" id="PHP65124.1"/>
    </source>
</evidence>
<accession>A0A2G1QI46</accession>
<dbReference type="PANTHER" id="PTHR34216">
    <property type="match status" value="1"/>
</dbReference>
<gene>
    <name evidence="8" type="ORF">CSC94_20610</name>
</gene>
<dbReference type="GO" id="GO:0005975">
    <property type="term" value="P:carbohydrate metabolic process"/>
    <property type="evidence" value="ECO:0007669"/>
    <property type="project" value="InterPro"/>
</dbReference>
<dbReference type="SUPFAM" id="SSF88713">
    <property type="entry name" value="Glycoside hydrolase/deacetylase"/>
    <property type="match status" value="1"/>
</dbReference>
<dbReference type="InterPro" id="IPR051398">
    <property type="entry name" value="Polysacch_Deacetylase"/>
</dbReference>
<comment type="subcellular location">
    <subcellularLocation>
        <location evidence="2">Secreted</location>
    </subcellularLocation>
</comment>
<evidence type="ECO:0000256" key="6">
    <source>
        <dbReference type="ARBA" id="ARBA00032976"/>
    </source>
</evidence>
<evidence type="ECO:0000259" key="7">
    <source>
        <dbReference type="PROSITE" id="PS51677"/>
    </source>
</evidence>
<name>A0A2G1QI46_9HYPH</name>
<reference evidence="8 9" key="1">
    <citation type="submission" date="2017-10" db="EMBL/GenBank/DDBJ databases">
        <title>Sedimentibacterium mangrovi gen. nov., sp. nov., a novel member of family Phyllobacteriacea isolated from mangrove sediment.</title>
        <authorList>
            <person name="Liao H."/>
            <person name="Tian Y."/>
        </authorList>
    </citation>
    <scope>NUCLEOTIDE SEQUENCE [LARGE SCALE GENOMIC DNA]</scope>
    <source>
        <strain evidence="8 9">X9-2-2</strain>
    </source>
</reference>
<dbReference type="Pfam" id="PF01522">
    <property type="entry name" value="Polysacc_deac_1"/>
    <property type="match status" value="1"/>
</dbReference>
<comment type="function">
    <text evidence="1">Is involved in generating a small heat-stable compound (Nod), an acylated oligomer of N-acetylglucosamine, that stimulates mitosis in various plant protoplasts.</text>
</comment>
<dbReference type="Gene3D" id="3.20.20.370">
    <property type="entry name" value="Glycoside hydrolase/deacetylase"/>
    <property type="match status" value="1"/>
</dbReference>
<dbReference type="InterPro" id="IPR011330">
    <property type="entry name" value="Glyco_hydro/deAcase_b/a-brl"/>
</dbReference>
<dbReference type="PROSITE" id="PS51677">
    <property type="entry name" value="NODB"/>
    <property type="match status" value="1"/>
</dbReference>
<comment type="caution">
    <text evidence="8">The sequence shown here is derived from an EMBL/GenBank/DDBJ whole genome shotgun (WGS) entry which is preliminary data.</text>
</comment>
<dbReference type="OrthoDB" id="9763050at2"/>
<evidence type="ECO:0000256" key="5">
    <source>
        <dbReference type="ARBA" id="ARBA00022729"/>
    </source>
</evidence>
<dbReference type="Proteomes" id="UP000221168">
    <property type="component" value="Unassembled WGS sequence"/>
</dbReference>
<evidence type="ECO:0000256" key="1">
    <source>
        <dbReference type="ARBA" id="ARBA00003236"/>
    </source>
</evidence>
<evidence type="ECO:0000256" key="4">
    <source>
        <dbReference type="ARBA" id="ARBA00020071"/>
    </source>
</evidence>
<feature type="domain" description="NodB homology" evidence="7">
    <location>
        <begin position="50"/>
        <end position="226"/>
    </location>
</feature>
<dbReference type="InterPro" id="IPR002509">
    <property type="entry name" value="NODB_dom"/>
</dbReference>
<dbReference type="GO" id="GO:0016740">
    <property type="term" value="F:transferase activity"/>
    <property type="evidence" value="ECO:0007669"/>
    <property type="project" value="UniProtKB-KW"/>
</dbReference>
<organism evidence="8 9">
    <name type="scientific">Zhengella mangrovi</name>
    <dbReference type="NCBI Taxonomy" id="1982044"/>
    <lineage>
        <taxon>Bacteria</taxon>
        <taxon>Pseudomonadati</taxon>
        <taxon>Pseudomonadota</taxon>
        <taxon>Alphaproteobacteria</taxon>
        <taxon>Hyphomicrobiales</taxon>
        <taxon>Notoacmeibacteraceae</taxon>
        <taxon>Zhengella</taxon>
    </lineage>
</organism>
<evidence type="ECO:0000256" key="3">
    <source>
        <dbReference type="ARBA" id="ARBA00010973"/>
    </source>
</evidence>
<protein>
    <recommendedName>
        <fullName evidence="4">Chitooligosaccharide deacetylase</fullName>
    </recommendedName>
    <alternativeName>
        <fullName evidence="6">Nodulation protein B</fullName>
    </alternativeName>
</protein>
<dbReference type="GO" id="GO:0016810">
    <property type="term" value="F:hydrolase activity, acting on carbon-nitrogen (but not peptide) bonds"/>
    <property type="evidence" value="ECO:0007669"/>
    <property type="project" value="InterPro"/>
</dbReference>
<dbReference type="RefSeq" id="WP_099308270.1">
    <property type="nucleotide sequence ID" value="NZ_PDVP01000018.1"/>
</dbReference>
<keyword evidence="9" id="KW-1185">Reference proteome</keyword>
<dbReference type="AlphaFoldDB" id="A0A2G1QI46"/>